<evidence type="ECO:0000256" key="5">
    <source>
        <dbReference type="ARBA" id="ARBA00022741"/>
    </source>
</evidence>
<keyword evidence="15" id="KW-1185">Reference proteome</keyword>
<reference evidence="13" key="3">
    <citation type="submission" date="2020-09" db="EMBL/GenBank/DDBJ databases">
        <authorList>
            <person name="Sun Q."/>
            <person name="Ohkuma M."/>
        </authorList>
    </citation>
    <scope>NUCLEOTIDE SEQUENCE</scope>
    <source>
        <strain evidence="13">JCM 4834</strain>
    </source>
</reference>
<proteinExistence type="predicted"/>
<keyword evidence="10 11" id="KW-0472">Membrane</keyword>
<dbReference type="GO" id="GO:0016020">
    <property type="term" value="C:membrane"/>
    <property type="evidence" value="ECO:0007669"/>
    <property type="project" value="UniProtKB-SubCell"/>
</dbReference>
<evidence type="ECO:0000313" key="14">
    <source>
        <dbReference type="EMBL" id="QEU77697.1"/>
    </source>
</evidence>
<dbReference type="Proteomes" id="UP000326831">
    <property type="component" value="Chromosome"/>
</dbReference>
<keyword evidence="4 11" id="KW-0812">Transmembrane</keyword>
<keyword evidence="2" id="KW-0597">Phosphoprotein</keyword>
<dbReference type="Proteomes" id="UP000634660">
    <property type="component" value="Unassembled WGS sequence"/>
</dbReference>
<evidence type="ECO:0000256" key="4">
    <source>
        <dbReference type="ARBA" id="ARBA00022692"/>
    </source>
</evidence>
<evidence type="ECO:0000256" key="10">
    <source>
        <dbReference type="ARBA" id="ARBA00023136"/>
    </source>
</evidence>
<feature type="domain" description="Sensor protein KdpD transmembrane" evidence="12">
    <location>
        <begin position="13"/>
        <end position="110"/>
    </location>
</feature>
<dbReference type="GO" id="GO:0016301">
    <property type="term" value="F:kinase activity"/>
    <property type="evidence" value="ECO:0007669"/>
    <property type="project" value="UniProtKB-KW"/>
</dbReference>
<evidence type="ECO:0000256" key="11">
    <source>
        <dbReference type="SAM" id="Phobius"/>
    </source>
</evidence>
<keyword evidence="5" id="KW-0547">Nucleotide-binding</keyword>
<dbReference type="GO" id="GO:0000160">
    <property type="term" value="P:phosphorelay signal transduction system"/>
    <property type="evidence" value="ECO:0007669"/>
    <property type="project" value="UniProtKB-KW"/>
</dbReference>
<evidence type="ECO:0000256" key="9">
    <source>
        <dbReference type="ARBA" id="ARBA00023012"/>
    </source>
</evidence>
<keyword evidence="9" id="KW-0902">Two-component regulatory system</keyword>
<evidence type="ECO:0000256" key="8">
    <source>
        <dbReference type="ARBA" id="ARBA00022989"/>
    </source>
</evidence>
<dbReference type="InterPro" id="IPR038318">
    <property type="entry name" value="KdpD_sf"/>
</dbReference>
<organism evidence="14 15">
    <name type="scientific">Streptomyces subrutilus</name>
    <dbReference type="NCBI Taxonomy" id="36818"/>
    <lineage>
        <taxon>Bacteria</taxon>
        <taxon>Bacillati</taxon>
        <taxon>Actinomycetota</taxon>
        <taxon>Actinomycetes</taxon>
        <taxon>Kitasatosporales</taxon>
        <taxon>Streptomycetaceae</taxon>
        <taxon>Streptomyces</taxon>
    </lineage>
</organism>
<reference evidence="14 15" key="2">
    <citation type="submission" date="2017-09" db="EMBL/GenBank/DDBJ databases">
        <authorList>
            <person name="Lee N."/>
            <person name="Cho B.-K."/>
        </authorList>
    </citation>
    <scope>NUCLEOTIDE SEQUENCE [LARGE SCALE GENOMIC DNA]</scope>
    <source>
        <strain evidence="14 15">ATCC 27467</strain>
    </source>
</reference>
<protein>
    <submittedName>
        <fullName evidence="14">DUF4118 domain-containing protein</fullName>
    </submittedName>
</protein>
<dbReference type="RefSeq" id="WP_150516793.1">
    <property type="nucleotide sequence ID" value="NZ_BMVX01000008.1"/>
</dbReference>
<accession>A0A5P2UM33</accession>
<evidence type="ECO:0000313" key="15">
    <source>
        <dbReference type="Proteomes" id="UP000326831"/>
    </source>
</evidence>
<keyword evidence="7" id="KW-0067">ATP-binding</keyword>
<keyword evidence="3" id="KW-0808">Transferase</keyword>
<evidence type="ECO:0000256" key="2">
    <source>
        <dbReference type="ARBA" id="ARBA00022553"/>
    </source>
</evidence>
<sequence>MSGRRFHRPTALVAALVVPFLAALALVPVRTGLAPSNAALVLVVAVVAVAALGTRESAALAALSAAAWFDFFLTRPYGHFAVADRGDVLTAVLLLVVGLAVSRLAVRTRRLRGTVLTDTADLSLLEGTARLAEDGGSPDAVVEHVRRELVGLLGLRDCRFAYGSLVGRLPRLEHDGNLWLGLERGAAGAAFWPDRWPDGEVELRAIGGGHYYGRFLLVPEPGPLPSRQARLVAVALAAQAGAALDTAGLTHRG</sequence>
<evidence type="ECO:0000256" key="7">
    <source>
        <dbReference type="ARBA" id="ARBA00022840"/>
    </source>
</evidence>
<name>A0A5P2UM33_9ACTN</name>
<keyword evidence="8 11" id="KW-1133">Transmembrane helix</keyword>
<dbReference type="AlphaFoldDB" id="A0A5P2UM33"/>
<feature type="transmembrane region" description="Helical" evidence="11">
    <location>
        <begin position="60"/>
        <end position="82"/>
    </location>
</feature>
<evidence type="ECO:0000259" key="12">
    <source>
        <dbReference type="Pfam" id="PF13493"/>
    </source>
</evidence>
<evidence type="ECO:0000256" key="6">
    <source>
        <dbReference type="ARBA" id="ARBA00022777"/>
    </source>
</evidence>
<evidence type="ECO:0000256" key="3">
    <source>
        <dbReference type="ARBA" id="ARBA00022679"/>
    </source>
</evidence>
<dbReference type="KEGG" id="ssub:CP968_04855"/>
<gene>
    <name evidence="14" type="ORF">CP968_04855</name>
    <name evidence="13" type="ORF">GCM10010371_26420</name>
</gene>
<keyword evidence="6" id="KW-0418">Kinase</keyword>
<dbReference type="GO" id="GO:0005524">
    <property type="term" value="F:ATP binding"/>
    <property type="evidence" value="ECO:0007669"/>
    <property type="project" value="UniProtKB-KW"/>
</dbReference>
<comment type="subcellular location">
    <subcellularLocation>
        <location evidence="1">Membrane</location>
        <topology evidence="1">Multi-pass membrane protein</topology>
    </subcellularLocation>
</comment>
<dbReference type="InterPro" id="IPR025201">
    <property type="entry name" value="KdpD_TM"/>
</dbReference>
<feature type="transmembrane region" description="Helical" evidence="11">
    <location>
        <begin position="88"/>
        <end position="106"/>
    </location>
</feature>
<dbReference type="OrthoDB" id="3696881at2"/>
<dbReference type="Gene3D" id="1.20.120.620">
    <property type="entry name" value="Backbone structure of the membrane domain of e. Coli histidine kinase receptor kdpd"/>
    <property type="match status" value="1"/>
</dbReference>
<feature type="transmembrane region" description="Helical" evidence="11">
    <location>
        <begin position="35"/>
        <end position="53"/>
    </location>
</feature>
<reference evidence="13" key="1">
    <citation type="journal article" date="2014" name="Int. J. Syst. Evol. Microbiol.">
        <title>Complete genome sequence of Corynebacterium casei LMG S-19264T (=DSM 44701T), isolated from a smear-ripened cheese.</title>
        <authorList>
            <consortium name="US DOE Joint Genome Institute (JGI-PGF)"/>
            <person name="Walter F."/>
            <person name="Albersmeier A."/>
            <person name="Kalinowski J."/>
            <person name="Ruckert C."/>
        </authorList>
    </citation>
    <scope>NUCLEOTIDE SEQUENCE</scope>
    <source>
        <strain evidence="13">JCM 4834</strain>
    </source>
</reference>
<evidence type="ECO:0000313" key="13">
    <source>
        <dbReference type="EMBL" id="GGZ65381.1"/>
    </source>
</evidence>
<dbReference type="EMBL" id="BMVX01000008">
    <property type="protein sequence ID" value="GGZ65381.1"/>
    <property type="molecule type" value="Genomic_DNA"/>
</dbReference>
<dbReference type="Pfam" id="PF13493">
    <property type="entry name" value="DUF4118"/>
    <property type="match status" value="1"/>
</dbReference>
<evidence type="ECO:0000256" key="1">
    <source>
        <dbReference type="ARBA" id="ARBA00004141"/>
    </source>
</evidence>
<dbReference type="EMBL" id="CP023701">
    <property type="protein sequence ID" value="QEU77697.1"/>
    <property type="molecule type" value="Genomic_DNA"/>
</dbReference>